<comment type="caution">
    <text evidence="1">The sequence shown here is derived from an EMBL/GenBank/DDBJ whole genome shotgun (WGS) entry which is preliminary data.</text>
</comment>
<proteinExistence type="predicted"/>
<feature type="non-terminal residue" evidence="1">
    <location>
        <position position="33"/>
    </location>
</feature>
<dbReference type="EMBL" id="BARV01046235">
    <property type="protein sequence ID" value="GAI64148.1"/>
    <property type="molecule type" value="Genomic_DNA"/>
</dbReference>
<gene>
    <name evidence="1" type="ORF">S06H3_67113</name>
</gene>
<sequence>TKEGILALTTRIPLVRPMRAPYNKVRVMDTYVG</sequence>
<accession>X1Q7E7</accession>
<feature type="non-terminal residue" evidence="1">
    <location>
        <position position="1"/>
    </location>
</feature>
<name>X1Q7E7_9ZZZZ</name>
<dbReference type="AlphaFoldDB" id="X1Q7E7"/>
<reference evidence="1" key="1">
    <citation type="journal article" date="2014" name="Front. Microbiol.">
        <title>High frequency of phylogenetically diverse reductive dehalogenase-homologous genes in deep subseafloor sedimentary metagenomes.</title>
        <authorList>
            <person name="Kawai M."/>
            <person name="Futagami T."/>
            <person name="Toyoda A."/>
            <person name="Takaki Y."/>
            <person name="Nishi S."/>
            <person name="Hori S."/>
            <person name="Arai W."/>
            <person name="Tsubouchi T."/>
            <person name="Morono Y."/>
            <person name="Uchiyama I."/>
            <person name="Ito T."/>
            <person name="Fujiyama A."/>
            <person name="Inagaki F."/>
            <person name="Takami H."/>
        </authorList>
    </citation>
    <scope>NUCLEOTIDE SEQUENCE</scope>
    <source>
        <strain evidence="1">Expedition CK06-06</strain>
    </source>
</reference>
<evidence type="ECO:0000313" key="1">
    <source>
        <dbReference type="EMBL" id="GAI64148.1"/>
    </source>
</evidence>
<protein>
    <submittedName>
        <fullName evidence="1">Uncharacterized protein</fullName>
    </submittedName>
</protein>
<organism evidence="1">
    <name type="scientific">marine sediment metagenome</name>
    <dbReference type="NCBI Taxonomy" id="412755"/>
    <lineage>
        <taxon>unclassified sequences</taxon>
        <taxon>metagenomes</taxon>
        <taxon>ecological metagenomes</taxon>
    </lineage>
</organism>